<dbReference type="GO" id="GO:0042602">
    <property type="term" value="F:riboflavin reductase (NADPH) activity"/>
    <property type="evidence" value="ECO:0007669"/>
    <property type="project" value="TreeGrafter"/>
</dbReference>
<evidence type="ECO:0000313" key="4">
    <source>
        <dbReference type="EMBL" id="RKN69844.1"/>
    </source>
</evidence>
<dbReference type="InterPro" id="IPR012349">
    <property type="entry name" value="Split_barrel_FMN-bd"/>
</dbReference>
<feature type="domain" description="Flavin reductase like" evidence="3">
    <location>
        <begin position="73"/>
        <end position="217"/>
    </location>
</feature>
<reference evidence="4 5" key="1">
    <citation type="journal article" date="2015" name="Antonie Van Leeuwenhoek">
        <title>Streptomyces klenkii sp. nov., isolated from deep marine sediment.</title>
        <authorList>
            <person name="Veyisoglu A."/>
            <person name="Sahin N."/>
        </authorList>
    </citation>
    <scope>NUCLEOTIDE SEQUENCE [LARGE SCALE GENOMIC DNA]</scope>
    <source>
        <strain evidence="4 5">KCTC 29202</strain>
    </source>
</reference>
<sequence length="226" mass="24035">MPRPRPRRPPRPRPRRPSARRGGTPSPAPPEPSERTCEQHEPSHEEPRARPPGHRPHRGRPVTVDAATLRSVLRAHASGVAVLTAPTPAGPAGVTITSFASLSAEPALVSFALADSSSTWARIKDARWFGIHVLGAGQTDLAERFAARGTDRFAPPTRWTGGLYGVPLLEGCPARLVCSRRDVIRTGDHHLVVAAVEHAERGEPGDGLVHLSGGLHAVGPTAPARP</sequence>
<feature type="region of interest" description="Disordered" evidence="2">
    <location>
        <begin position="1"/>
        <end position="61"/>
    </location>
</feature>
<feature type="compositionally biased region" description="Basic and acidic residues" evidence="2">
    <location>
        <begin position="32"/>
        <end position="49"/>
    </location>
</feature>
<dbReference type="Pfam" id="PF01613">
    <property type="entry name" value="Flavin_Reduct"/>
    <property type="match status" value="1"/>
</dbReference>
<protein>
    <submittedName>
        <fullName evidence="4">Flavin reductase</fullName>
    </submittedName>
</protein>
<evidence type="ECO:0000313" key="5">
    <source>
        <dbReference type="Proteomes" id="UP000270343"/>
    </source>
</evidence>
<evidence type="ECO:0000256" key="1">
    <source>
        <dbReference type="ARBA" id="ARBA00023002"/>
    </source>
</evidence>
<dbReference type="GO" id="GO:0010181">
    <property type="term" value="F:FMN binding"/>
    <property type="evidence" value="ECO:0007669"/>
    <property type="project" value="InterPro"/>
</dbReference>
<keyword evidence="5" id="KW-1185">Reference proteome</keyword>
<gene>
    <name evidence="4" type="ORF">D7231_22575</name>
</gene>
<dbReference type="PANTHER" id="PTHR30466">
    <property type="entry name" value="FLAVIN REDUCTASE"/>
    <property type="match status" value="1"/>
</dbReference>
<dbReference type="AlphaFoldDB" id="A0A3B0BB53"/>
<feature type="compositionally biased region" description="Basic residues" evidence="2">
    <location>
        <begin position="1"/>
        <end position="19"/>
    </location>
</feature>
<dbReference type="SUPFAM" id="SSF50475">
    <property type="entry name" value="FMN-binding split barrel"/>
    <property type="match status" value="1"/>
</dbReference>
<evidence type="ECO:0000259" key="3">
    <source>
        <dbReference type="SMART" id="SM00903"/>
    </source>
</evidence>
<comment type="caution">
    <text evidence="4">The sequence shown here is derived from an EMBL/GenBank/DDBJ whole genome shotgun (WGS) entry which is preliminary data.</text>
</comment>
<accession>A0A3B0BB53</accession>
<dbReference type="GO" id="GO:0006208">
    <property type="term" value="P:pyrimidine nucleobase catabolic process"/>
    <property type="evidence" value="ECO:0007669"/>
    <property type="project" value="TreeGrafter"/>
</dbReference>
<dbReference type="InterPro" id="IPR002563">
    <property type="entry name" value="Flavin_Rdtase-like_dom"/>
</dbReference>
<evidence type="ECO:0000256" key="2">
    <source>
        <dbReference type="SAM" id="MobiDB-lite"/>
    </source>
</evidence>
<dbReference type="SMART" id="SM00903">
    <property type="entry name" value="Flavin_Reduct"/>
    <property type="match status" value="1"/>
</dbReference>
<name>A0A3B0BB53_9ACTN</name>
<dbReference type="Proteomes" id="UP000270343">
    <property type="component" value="Unassembled WGS sequence"/>
</dbReference>
<feature type="compositionally biased region" description="Basic residues" evidence="2">
    <location>
        <begin position="51"/>
        <end position="60"/>
    </location>
</feature>
<organism evidence="4 5">
    <name type="scientific">Streptomyces klenkii</name>
    <dbReference type="NCBI Taxonomy" id="1420899"/>
    <lineage>
        <taxon>Bacteria</taxon>
        <taxon>Bacillati</taxon>
        <taxon>Actinomycetota</taxon>
        <taxon>Actinomycetes</taxon>
        <taxon>Kitasatosporales</taxon>
        <taxon>Streptomycetaceae</taxon>
        <taxon>Streptomyces</taxon>
    </lineage>
</organism>
<proteinExistence type="predicted"/>
<keyword evidence="1" id="KW-0560">Oxidoreductase</keyword>
<dbReference type="EMBL" id="RBAM01000009">
    <property type="protein sequence ID" value="RKN69844.1"/>
    <property type="molecule type" value="Genomic_DNA"/>
</dbReference>
<dbReference type="PANTHER" id="PTHR30466:SF1">
    <property type="entry name" value="FMN REDUCTASE (NADH) RUTF"/>
    <property type="match status" value="1"/>
</dbReference>
<dbReference type="InterPro" id="IPR050268">
    <property type="entry name" value="NADH-dep_flavin_reductase"/>
</dbReference>
<dbReference type="Gene3D" id="2.30.110.10">
    <property type="entry name" value="Electron Transport, Fmn-binding Protein, Chain A"/>
    <property type="match status" value="1"/>
</dbReference>